<feature type="domain" description="USP" evidence="3">
    <location>
        <begin position="236"/>
        <end position="728"/>
    </location>
</feature>
<comment type="catalytic activity">
    <reaction evidence="1 2">
        <text>Thiol-dependent hydrolysis of ester, thioester, amide, peptide and isopeptide bonds formed by the C-terminal Gly of ubiquitin (a 76-residue protein attached to proteins as an intracellular targeting signal).</text>
        <dbReference type="EC" id="3.4.19.12"/>
    </reaction>
</comment>
<dbReference type="SUPFAM" id="SSF54001">
    <property type="entry name" value="Cysteine proteinases"/>
    <property type="match status" value="1"/>
</dbReference>
<dbReference type="PROSITE" id="PS00972">
    <property type="entry name" value="USP_1"/>
    <property type="match status" value="1"/>
</dbReference>
<keyword evidence="2" id="KW-0788">Thiol protease</keyword>
<keyword evidence="2" id="KW-0378">Hydrolase</keyword>
<dbReference type="PANTHER" id="PTHR21646:SF86">
    <property type="entry name" value="UBIQUITIN CARBOXYL-TERMINAL HYDROLASE"/>
    <property type="match status" value="1"/>
</dbReference>
<evidence type="ECO:0000256" key="1">
    <source>
        <dbReference type="ARBA" id="ARBA00000707"/>
    </source>
</evidence>
<evidence type="ECO:0000256" key="2">
    <source>
        <dbReference type="RuleBase" id="RU366025"/>
    </source>
</evidence>
<dbReference type="InterPro" id="IPR038765">
    <property type="entry name" value="Papain-like_cys_pep_sf"/>
</dbReference>
<dbReference type="EC" id="3.4.19.12" evidence="2"/>
<dbReference type="GO" id="GO:0004843">
    <property type="term" value="F:cysteine-type deubiquitinase activity"/>
    <property type="evidence" value="ECO:0007669"/>
    <property type="project" value="UniProtKB-UniRule"/>
</dbReference>
<accession>A0A815ZCG8</accession>
<dbReference type="InterPro" id="IPR028889">
    <property type="entry name" value="USP"/>
</dbReference>
<dbReference type="Pfam" id="PF00443">
    <property type="entry name" value="UCH"/>
    <property type="match status" value="1"/>
</dbReference>
<dbReference type="Proteomes" id="UP000663855">
    <property type="component" value="Unassembled WGS sequence"/>
</dbReference>
<dbReference type="Gene3D" id="3.90.70.10">
    <property type="entry name" value="Cysteine proteinases"/>
    <property type="match status" value="2"/>
</dbReference>
<dbReference type="PROSITE" id="PS00973">
    <property type="entry name" value="USP_2"/>
    <property type="match status" value="1"/>
</dbReference>
<dbReference type="AlphaFoldDB" id="A0A815ZCG8"/>
<evidence type="ECO:0000259" key="3">
    <source>
        <dbReference type="PROSITE" id="PS50235"/>
    </source>
</evidence>
<proteinExistence type="inferred from homology"/>
<protein>
    <recommendedName>
        <fullName evidence="2">Ubiquitin carboxyl-terminal hydrolase</fullName>
        <ecNumber evidence="2">3.4.19.12</ecNumber>
    </recommendedName>
</protein>
<dbReference type="InterPro" id="IPR018200">
    <property type="entry name" value="USP_CS"/>
</dbReference>
<dbReference type="EMBL" id="CAJNOV010015938">
    <property type="protein sequence ID" value="CAF1581470.1"/>
    <property type="molecule type" value="Genomic_DNA"/>
</dbReference>
<dbReference type="GO" id="GO:0016579">
    <property type="term" value="P:protein deubiquitination"/>
    <property type="evidence" value="ECO:0007669"/>
    <property type="project" value="InterPro"/>
</dbReference>
<dbReference type="InterPro" id="IPR001394">
    <property type="entry name" value="Peptidase_C19_UCH"/>
</dbReference>
<dbReference type="Proteomes" id="UP000681967">
    <property type="component" value="Unassembled WGS sequence"/>
</dbReference>
<evidence type="ECO:0000313" key="6">
    <source>
        <dbReference type="Proteomes" id="UP000663855"/>
    </source>
</evidence>
<dbReference type="EMBL" id="CAJOBH010048511">
    <property type="protein sequence ID" value="CAF4367459.1"/>
    <property type="molecule type" value="Genomic_DNA"/>
</dbReference>
<dbReference type="PANTHER" id="PTHR21646">
    <property type="entry name" value="UBIQUITIN CARBOXYL-TERMINAL HYDROLASE"/>
    <property type="match status" value="1"/>
</dbReference>
<name>A0A815ZCG8_9BILA</name>
<dbReference type="InterPro" id="IPR050185">
    <property type="entry name" value="Ub_carboxyl-term_hydrolase"/>
</dbReference>
<keyword evidence="2" id="KW-0833">Ubl conjugation pathway</keyword>
<dbReference type="PROSITE" id="PS50235">
    <property type="entry name" value="USP_3"/>
    <property type="match status" value="1"/>
</dbReference>
<organism evidence="4 6">
    <name type="scientific">Rotaria magnacalcarata</name>
    <dbReference type="NCBI Taxonomy" id="392030"/>
    <lineage>
        <taxon>Eukaryota</taxon>
        <taxon>Metazoa</taxon>
        <taxon>Spiralia</taxon>
        <taxon>Gnathifera</taxon>
        <taxon>Rotifera</taxon>
        <taxon>Eurotatoria</taxon>
        <taxon>Bdelloidea</taxon>
        <taxon>Philodinida</taxon>
        <taxon>Philodinidae</taxon>
        <taxon>Rotaria</taxon>
    </lineage>
</organism>
<sequence length="731" mass="85412">MAYPASNLYPSLIYPSSSLYDKDYAQSRQMINIVPKLYTTPKVVTFRVCRSYRDQYDHIYIYISEDKTLIQLKEEISRQLKLLMKHTDFSLTKFHANDYSWVIIDDFDGHKTIADLKLCPYTMLNVETPKETNNNIQNNVSNIRDPILTLKLCKQPMNKLNWEYISIHSSNTIRQLKEEARKRVKNQKTKHLYLWTSNAWMKLRSDWDHLTVAESDVNEFSMISFEIDDDPIPGLCGLTNLGNTCFMNSALQCLSNIPEFTREIRSLGNEINAPIIGAYAALIRSMWSGEHTITTPSSLLLNISESLPRFRQYQQQDAQEFMNHFLHLIHQELTNERTLITDQFYGRIQSSVKCLGGCNSIETREEVISFLPLPVENDINQYEILYLESNGDQSLVSVCSCARTIGTLIHSFIEQHRPQLSSTRIKPVRIAENKIKDEYSDYTRLNDTTRHELAFIEVPEKTFDKSYIEVMFLNSQTYEPFRAPIYIIYPTYDCHESDLSDQMNCIQKHILSKTDAPSSACHLYWIDRMDQRQYLNVNATQKNNQLLFMKQINFELDSKWTEKYTNRYKMDRSSSKPSLKSLLADFFHEEPLNGDYYCSQCCDLKTAKEKADLVLPLPRVLIIQLKRFTYDPYSNTKIDTYIDFPLRDLDLSHYIIEKHGQKMNSSIYYDLVAVSNHTGSLISGHYTTYARNVKNGRWYSFNDERVREIVDENDIVTKNAYIFVYVQKATL</sequence>
<evidence type="ECO:0000313" key="5">
    <source>
        <dbReference type="EMBL" id="CAF4367459.1"/>
    </source>
</evidence>
<comment type="similarity">
    <text evidence="2">Belongs to the peptidase C19 family.</text>
</comment>
<dbReference type="GO" id="GO:0006508">
    <property type="term" value="P:proteolysis"/>
    <property type="evidence" value="ECO:0007669"/>
    <property type="project" value="UniProtKB-KW"/>
</dbReference>
<comment type="caution">
    <text evidence="4">The sequence shown here is derived from an EMBL/GenBank/DDBJ whole genome shotgun (WGS) entry which is preliminary data.</text>
</comment>
<reference evidence="4" key="1">
    <citation type="submission" date="2021-02" db="EMBL/GenBank/DDBJ databases">
        <authorList>
            <person name="Nowell W R."/>
        </authorList>
    </citation>
    <scope>NUCLEOTIDE SEQUENCE</scope>
</reference>
<keyword evidence="2" id="KW-0645">Protease</keyword>
<evidence type="ECO:0000313" key="4">
    <source>
        <dbReference type="EMBL" id="CAF1581470.1"/>
    </source>
</evidence>
<gene>
    <name evidence="5" type="ORF">BYL167_LOCUS30171</name>
    <name evidence="4" type="ORF">CJN711_LOCUS33024</name>
</gene>